<evidence type="ECO:0000313" key="3">
    <source>
        <dbReference type="Proteomes" id="UP000654918"/>
    </source>
</evidence>
<proteinExistence type="predicted"/>
<protein>
    <submittedName>
        <fullName evidence="2">Uncharacterized protein</fullName>
    </submittedName>
</protein>
<keyword evidence="3" id="KW-1185">Reference proteome</keyword>
<name>A0A8H6KUK5_9PEZI</name>
<dbReference type="Proteomes" id="UP000654918">
    <property type="component" value="Unassembled WGS sequence"/>
</dbReference>
<comment type="caution">
    <text evidence="2">The sequence shown here is derived from an EMBL/GenBank/DDBJ whole genome shotgun (WGS) entry which is preliminary data.</text>
</comment>
<evidence type="ECO:0000313" key="2">
    <source>
        <dbReference type="EMBL" id="KAF6837929.1"/>
    </source>
</evidence>
<reference evidence="2" key="1">
    <citation type="journal article" date="2020" name="Phytopathology">
        <title>Genome Sequence Resources of Colletotrichum truncatum, C. plurivorum, C. musicola, and C. sojae: Four Species Pathogenic to Soybean (Glycine max).</title>
        <authorList>
            <person name="Rogerio F."/>
            <person name="Boufleur T.R."/>
            <person name="Ciampi-Guillardi M."/>
            <person name="Sukno S.A."/>
            <person name="Thon M.R."/>
            <person name="Massola Junior N.S."/>
            <person name="Baroncelli R."/>
        </authorList>
    </citation>
    <scope>NUCLEOTIDE SEQUENCE</scope>
    <source>
        <strain evidence="2">LFN00145</strain>
    </source>
</reference>
<feature type="region of interest" description="Disordered" evidence="1">
    <location>
        <begin position="31"/>
        <end position="73"/>
    </location>
</feature>
<gene>
    <name evidence="2" type="ORF">CPLU01_02815</name>
</gene>
<dbReference type="AlphaFoldDB" id="A0A8H6KUK5"/>
<sequence length="115" mass="12301">MSAAGWTVLQSNPSLAADLSLIHPSLAEMAGLPETTAHPDLANDGPNRSYRRARPSKLEPEPEPGGLESSACTPNYPGLPCSRWIDAAMHLKSGPSECFPRCLVWSSDMCHDTLG</sequence>
<evidence type="ECO:0000256" key="1">
    <source>
        <dbReference type="SAM" id="MobiDB-lite"/>
    </source>
</evidence>
<organism evidence="2 3">
    <name type="scientific">Colletotrichum plurivorum</name>
    <dbReference type="NCBI Taxonomy" id="2175906"/>
    <lineage>
        <taxon>Eukaryota</taxon>
        <taxon>Fungi</taxon>
        <taxon>Dikarya</taxon>
        <taxon>Ascomycota</taxon>
        <taxon>Pezizomycotina</taxon>
        <taxon>Sordariomycetes</taxon>
        <taxon>Hypocreomycetidae</taxon>
        <taxon>Glomerellales</taxon>
        <taxon>Glomerellaceae</taxon>
        <taxon>Colletotrichum</taxon>
        <taxon>Colletotrichum orchidearum species complex</taxon>
    </lineage>
</organism>
<accession>A0A8H6KUK5</accession>
<dbReference type="EMBL" id="WIGO01000022">
    <property type="protein sequence ID" value="KAF6837929.1"/>
    <property type="molecule type" value="Genomic_DNA"/>
</dbReference>